<feature type="signal peptide" evidence="2">
    <location>
        <begin position="1"/>
        <end position="26"/>
    </location>
</feature>
<gene>
    <name evidence="3" type="ORF">CCMP2556_LOCUS10728</name>
</gene>
<accession>A0ABP0JCU7</accession>
<keyword evidence="2" id="KW-0732">Signal</keyword>
<dbReference type="InterPro" id="IPR032675">
    <property type="entry name" value="LRR_dom_sf"/>
</dbReference>
<dbReference type="Proteomes" id="UP001642484">
    <property type="component" value="Unassembled WGS sequence"/>
</dbReference>
<evidence type="ECO:0000313" key="3">
    <source>
        <dbReference type="EMBL" id="CAK9012126.1"/>
    </source>
</evidence>
<proteinExistence type="predicted"/>
<name>A0ABP0JCU7_9DINO</name>
<dbReference type="Gene3D" id="3.80.10.10">
    <property type="entry name" value="Ribonuclease Inhibitor"/>
    <property type="match status" value="2"/>
</dbReference>
<evidence type="ECO:0000313" key="4">
    <source>
        <dbReference type="Proteomes" id="UP001642484"/>
    </source>
</evidence>
<feature type="compositionally biased region" description="Basic and acidic residues" evidence="1">
    <location>
        <begin position="28"/>
        <end position="52"/>
    </location>
</feature>
<dbReference type="SUPFAM" id="SSF52047">
    <property type="entry name" value="RNI-like"/>
    <property type="match status" value="1"/>
</dbReference>
<evidence type="ECO:0000256" key="2">
    <source>
        <dbReference type="SAM" id="SignalP"/>
    </source>
</evidence>
<protein>
    <submittedName>
        <fullName evidence="3">Uncharacterized protein</fullName>
    </submittedName>
</protein>
<feature type="chain" id="PRO_5046414432" evidence="2">
    <location>
        <begin position="27"/>
        <end position="765"/>
    </location>
</feature>
<reference evidence="3 4" key="1">
    <citation type="submission" date="2024-02" db="EMBL/GenBank/DDBJ databases">
        <authorList>
            <person name="Chen Y."/>
            <person name="Shah S."/>
            <person name="Dougan E. K."/>
            <person name="Thang M."/>
            <person name="Chan C."/>
        </authorList>
    </citation>
    <scope>NUCLEOTIDE SEQUENCE [LARGE SCALE GENOMIC DNA]</scope>
</reference>
<dbReference type="EMBL" id="CAXAMN010005069">
    <property type="protein sequence ID" value="CAK9012126.1"/>
    <property type="molecule type" value="Genomic_DNA"/>
</dbReference>
<keyword evidence="4" id="KW-1185">Reference proteome</keyword>
<feature type="region of interest" description="Disordered" evidence="1">
    <location>
        <begin position="28"/>
        <end position="59"/>
    </location>
</feature>
<comment type="caution">
    <text evidence="3">The sequence shown here is derived from an EMBL/GenBank/DDBJ whole genome shotgun (WGS) entry which is preliminary data.</text>
</comment>
<sequence>MSQQNWLCRRLRCFLKFLACLRHAQRTEVEEKSKEEEDEGSEVRDEKDEAKPKFQSPADPRHLEALSNRYPACCRIEAAEHRAISFAQLQDVVNYSLTSSTCWDLDTPHGPWALTHYDIMKWLVTPSTQAHQCSFTELVAAGAQSAEVYVSHCFGQPARDMLECLQQQSRTRLLGDAFFWIWAYAHQHGQSFVPESLHDSDAFQAMKASQWVLLPLGMSSLFSRTWCLIEVTLAVVELQKPLDMVAFALEGPVVLTQSLTEVECRMESKLQGTGFREKNRREETFPADVLTAALDIAIERSDAVSKMDRNRLLHKLLEEQGVDLAAVALNRYFERVNVKLRGLFASMMWLPMVESEKLPRNALAECVKANVSNDSLIVNLCASKVDDAHLSLLAGSMHNHLSRVDLNFCMCSKLTGKGVEDLCRHMPQKLKTLKLNFKLCSGVGQGGIDALASFPVSLTSLHLNFSCNSEIRSLASICQSIRGLAQSSLKLLDLDVSAVEKINDKSLILLAETLELSRLRNIFLSFRSCRALSDVGVEAVAGALPPSVTLLKLDFADCDISDVSLDALSSQLSHFQEIGVIQVNLQGCQVTETSVARFVSKLPRSLRGAKLNLSGTPLPQEIQKICRRLPTMRSWVPSKPSANAFSSTQTCNNSAQEQRSGLALESIDLFLHRGQVQSVSLPAVKAIRGHKLSWLETMYPSATDEEMKRLSRAFSEPHVRQFKALLPKVASLTRGGSSVNSARPECMYSRPRTSYNGFSEPIWYP</sequence>
<evidence type="ECO:0000256" key="1">
    <source>
        <dbReference type="SAM" id="MobiDB-lite"/>
    </source>
</evidence>
<organism evidence="3 4">
    <name type="scientific">Durusdinium trenchii</name>
    <dbReference type="NCBI Taxonomy" id="1381693"/>
    <lineage>
        <taxon>Eukaryota</taxon>
        <taxon>Sar</taxon>
        <taxon>Alveolata</taxon>
        <taxon>Dinophyceae</taxon>
        <taxon>Suessiales</taxon>
        <taxon>Symbiodiniaceae</taxon>
        <taxon>Durusdinium</taxon>
    </lineage>
</organism>